<feature type="compositionally biased region" description="Low complexity" evidence="2">
    <location>
        <begin position="439"/>
        <end position="448"/>
    </location>
</feature>
<feature type="region of interest" description="Disordered" evidence="2">
    <location>
        <begin position="363"/>
        <end position="383"/>
    </location>
</feature>
<dbReference type="Proteomes" id="UP000266841">
    <property type="component" value="Unassembled WGS sequence"/>
</dbReference>
<feature type="region of interest" description="Disordered" evidence="2">
    <location>
        <begin position="430"/>
        <end position="470"/>
    </location>
</feature>
<sequence length="544" mass="63654">MKNGLMEAEMRREMATTAMKHGEINKSIAEAKLDRDRIQAALQKEMEAIRSMNSDLQSQLQATTSEKEHLSHHLNQLSRTRVELESAIASEVKNVERDKHTLEELTVERKAVANEITLERQRLRNARTENNKFEAKIEHLTMAAAKEKEALKREIAEIELLEKHTSDLRRQNQASRGELEREQGRLKEVAAAMETKKATLRDSRREMKEKYDREIEELERGLTRTSRDMENTMTSRVMKFIKQSGARREADDGNEFSDAKIEAMIKSQVRNEVDSHLSRSKRAPSRERRRSHFDEVDDAHSDTRDSAPHAAQHTRHEESTPEDIVEKELGRLQVELNILKRMSSPDKPERMVENARLDRDTAHDQRILRRSKSAVEAREDNSDIREELRCLREELQSAKCAPRDDGDCRRDDSDALRGALQSLRDEIKMNLQPPMHFTSPGRSPGPSRAARRPRTPSRTRDEHPQSLIEDEWRDDEDHIFDRILDQRSFDRRSDLIQPSRSYRAAPIRRYGDRRQDDNFKQQMYFGPEQQLHRRKLYGRMGQEY</sequence>
<accession>K0R4M5</accession>
<reference evidence="3 4" key="1">
    <citation type="journal article" date="2012" name="Genome Biol.">
        <title>Genome and low-iron response of an oceanic diatom adapted to chronic iron limitation.</title>
        <authorList>
            <person name="Lommer M."/>
            <person name="Specht M."/>
            <person name="Roy A.S."/>
            <person name="Kraemer L."/>
            <person name="Andreson R."/>
            <person name="Gutowska M.A."/>
            <person name="Wolf J."/>
            <person name="Bergner S.V."/>
            <person name="Schilhabel M.B."/>
            <person name="Klostermeier U.C."/>
            <person name="Beiko R.G."/>
            <person name="Rosenstiel P."/>
            <person name="Hippler M."/>
            <person name="Laroche J."/>
        </authorList>
    </citation>
    <scope>NUCLEOTIDE SEQUENCE [LARGE SCALE GENOMIC DNA]</scope>
    <source>
        <strain evidence="3 4">CCMP1005</strain>
    </source>
</reference>
<protein>
    <submittedName>
        <fullName evidence="3">Uncharacterized protein</fullName>
    </submittedName>
</protein>
<feature type="compositionally biased region" description="Basic and acidic residues" evidence="2">
    <location>
        <begin position="292"/>
        <end position="307"/>
    </location>
</feature>
<feature type="region of interest" description="Disordered" evidence="2">
    <location>
        <begin position="339"/>
        <end position="358"/>
    </location>
</feature>
<evidence type="ECO:0000313" key="4">
    <source>
        <dbReference type="Proteomes" id="UP000266841"/>
    </source>
</evidence>
<feature type="compositionally biased region" description="Basic and acidic residues" evidence="2">
    <location>
        <begin position="343"/>
        <end position="358"/>
    </location>
</feature>
<dbReference type="EMBL" id="AGNL01047622">
    <property type="protein sequence ID" value="EJK46644.1"/>
    <property type="molecule type" value="Genomic_DNA"/>
</dbReference>
<feature type="compositionally biased region" description="Basic residues" evidence="2">
    <location>
        <begin position="278"/>
        <end position="291"/>
    </location>
</feature>
<feature type="coiled-coil region" evidence="1">
    <location>
        <begin position="28"/>
        <end position="59"/>
    </location>
</feature>
<dbReference type="OrthoDB" id="57039at2759"/>
<organism evidence="3 4">
    <name type="scientific">Thalassiosira oceanica</name>
    <name type="common">Marine diatom</name>
    <dbReference type="NCBI Taxonomy" id="159749"/>
    <lineage>
        <taxon>Eukaryota</taxon>
        <taxon>Sar</taxon>
        <taxon>Stramenopiles</taxon>
        <taxon>Ochrophyta</taxon>
        <taxon>Bacillariophyta</taxon>
        <taxon>Coscinodiscophyceae</taxon>
        <taxon>Thalassiosirophycidae</taxon>
        <taxon>Thalassiosirales</taxon>
        <taxon>Thalassiosiraceae</taxon>
        <taxon>Thalassiosira</taxon>
    </lineage>
</organism>
<comment type="caution">
    <text evidence="3">The sequence shown here is derived from an EMBL/GenBank/DDBJ whole genome shotgun (WGS) entry which is preliminary data.</text>
</comment>
<feature type="region of interest" description="Disordered" evidence="2">
    <location>
        <begin position="267"/>
        <end position="324"/>
    </location>
</feature>
<evidence type="ECO:0000256" key="2">
    <source>
        <dbReference type="SAM" id="MobiDB-lite"/>
    </source>
</evidence>
<name>K0R4M5_THAOC</name>
<keyword evidence="1" id="KW-0175">Coiled coil</keyword>
<feature type="coiled-coil region" evidence="1">
    <location>
        <begin position="102"/>
        <end position="228"/>
    </location>
</feature>
<feature type="compositionally biased region" description="Basic and acidic residues" evidence="2">
    <location>
        <begin position="267"/>
        <end position="277"/>
    </location>
</feature>
<proteinExistence type="predicted"/>
<dbReference type="AlphaFoldDB" id="K0R4M5"/>
<evidence type="ECO:0000313" key="3">
    <source>
        <dbReference type="EMBL" id="EJK46644.1"/>
    </source>
</evidence>
<evidence type="ECO:0000256" key="1">
    <source>
        <dbReference type="SAM" id="Coils"/>
    </source>
</evidence>
<feature type="compositionally biased region" description="Basic and acidic residues" evidence="2">
    <location>
        <begin position="314"/>
        <end position="324"/>
    </location>
</feature>
<keyword evidence="4" id="KW-1185">Reference proteome</keyword>
<gene>
    <name evidence="3" type="ORF">THAOC_34682</name>
</gene>
<dbReference type="eggNOG" id="ENOG502QYQ9">
    <property type="taxonomic scope" value="Eukaryota"/>
</dbReference>